<accession>X1I2R1</accession>
<name>X1I2R1_9ZZZZ</name>
<sequence>MKNCQAFKRKIVDYIEDQLTEHEHEEFKEHLQRCKQCQTEYSKVKKLYEVLDNDTVILPEQAFFDSLKIKLRQKNWVPRKSYIKRIIKILV</sequence>
<protein>
    <recommendedName>
        <fullName evidence="1">Putative zinc-finger domain-containing protein</fullName>
    </recommendedName>
</protein>
<reference evidence="2" key="1">
    <citation type="journal article" date="2014" name="Front. Microbiol.">
        <title>High frequency of phylogenetically diverse reductive dehalogenase-homologous genes in deep subseafloor sedimentary metagenomes.</title>
        <authorList>
            <person name="Kawai M."/>
            <person name="Futagami T."/>
            <person name="Toyoda A."/>
            <person name="Takaki Y."/>
            <person name="Nishi S."/>
            <person name="Hori S."/>
            <person name="Arai W."/>
            <person name="Tsubouchi T."/>
            <person name="Morono Y."/>
            <person name="Uchiyama I."/>
            <person name="Ito T."/>
            <person name="Fujiyama A."/>
            <person name="Inagaki F."/>
            <person name="Takami H."/>
        </authorList>
    </citation>
    <scope>NUCLEOTIDE SEQUENCE</scope>
    <source>
        <strain evidence="2">Expedition CK06-06</strain>
    </source>
</reference>
<proteinExistence type="predicted"/>
<organism evidence="2">
    <name type="scientific">marine sediment metagenome</name>
    <dbReference type="NCBI Taxonomy" id="412755"/>
    <lineage>
        <taxon>unclassified sequences</taxon>
        <taxon>metagenomes</taxon>
        <taxon>ecological metagenomes</taxon>
    </lineage>
</organism>
<dbReference type="Gene3D" id="1.10.10.1320">
    <property type="entry name" value="Anti-sigma factor, zinc-finger domain"/>
    <property type="match status" value="1"/>
</dbReference>
<feature type="domain" description="Putative zinc-finger" evidence="1">
    <location>
        <begin position="4"/>
        <end position="38"/>
    </location>
</feature>
<feature type="non-terminal residue" evidence="2">
    <location>
        <position position="91"/>
    </location>
</feature>
<evidence type="ECO:0000259" key="1">
    <source>
        <dbReference type="Pfam" id="PF13490"/>
    </source>
</evidence>
<evidence type="ECO:0000313" key="2">
    <source>
        <dbReference type="EMBL" id="GAH63595.1"/>
    </source>
</evidence>
<dbReference type="AlphaFoldDB" id="X1I2R1"/>
<dbReference type="InterPro" id="IPR041916">
    <property type="entry name" value="Anti_sigma_zinc_sf"/>
</dbReference>
<dbReference type="EMBL" id="BARU01030454">
    <property type="protein sequence ID" value="GAH63595.1"/>
    <property type="molecule type" value="Genomic_DNA"/>
</dbReference>
<comment type="caution">
    <text evidence="2">The sequence shown here is derived from an EMBL/GenBank/DDBJ whole genome shotgun (WGS) entry which is preliminary data.</text>
</comment>
<dbReference type="InterPro" id="IPR027383">
    <property type="entry name" value="Znf_put"/>
</dbReference>
<dbReference type="Pfam" id="PF13490">
    <property type="entry name" value="zf-HC2"/>
    <property type="match status" value="1"/>
</dbReference>
<gene>
    <name evidence="2" type="ORF">S03H2_48313</name>
</gene>